<accession>A0ACB9WV76</accession>
<feature type="non-terminal residue" evidence="1">
    <location>
        <position position="1"/>
    </location>
</feature>
<gene>
    <name evidence="1" type="ORF">KUCAC02_009497</name>
</gene>
<organism evidence="1 2">
    <name type="scientific">Chaenocephalus aceratus</name>
    <name type="common">Blackfin icefish</name>
    <name type="synonym">Chaenichthys aceratus</name>
    <dbReference type="NCBI Taxonomy" id="36190"/>
    <lineage>
        <taxon>Eukaryota</taxon>
        <taxon>Metazoa</taxon>
        <taxon>Chordata</taxon>
        <taxon>Craniata</taxon>
        <taxon>Vertebrata</taxon>
        <taxon>Euteleostomi</taxon>
        <taxon>Actinopterygii</taxon>
        <taxon>Neopterygii</taxon>
        <taxon>Teleostei</taxon>
        <taxon>Neoteleostei</taxon>
        <taxon>Acanthomorphata</taxon>
        <taxon>Eupercaria</taxon>
        <taxon>Perciformes</taxon>
        <taxon>Notothenioidei</taxon>
        <taxon>Channichthyidae</taxon>
        <taxon>Chaenocephalus</taxon>
    </lineage>
</organism>
<dbReference type="Proteomes" id="UP001057452">
    <property type="component" value="Chromosome 12"/>
</dbReference>
<feature type="non-terminal residue" evidence="1">
    <location>
        <position position="136"/>
    </location>
</feature>
<proteinExistence type="predicted"/>
<sequence>KYLDFLASMKTDRVATFCVLDKKLQLKVKRREERQAAAAARQSRCEKELEEMKAMSSLVSESGTRRWPVAVFYNVLDLAAINAWLLYQSCMSQNIPKRDFMFQLAHELRAEWMASKAPPLVDVLFSGARAQENYLP</sequence>
<evidence type="ECO:0000313" key="1">
    <source>
        <dbReference type="EMBL" id="KAI4817221.1"/>
    </source>
</evidence>
<comment type="caution">
    <text evidence="1">The sequence shown here is derived from an EMBL/GenBank/DDBJ whole genome shotgun (WGS) entry which is preliminary data.</text>
</comment>
<protein>
    <submittedName>
        <fullName evidence="1">Uncharacterized protein</fullName>
    </submittedName>
</protein>
<dbReference type="EMBL" id="CM043796">
    <property type="protein sequence ID" value="KAI4817221.1"/>
    <property type="molecule type" value="Genomic_DNA"/>
</dbReference>
<keyword evidence="2" id="KW-1185">Reference proteome</keyword>
<name>A0ACB9WV76_CHAAC</name>
<reference evidence="1" key="1">
    <citation type="submission" date="2022-05" db="EMBL/GenBank/DDBJ databases">
        <title>Chromosome-level genome of Chaenocephalus aceratus.</title>
        <authorList>
            <person name="Park H."/>
        </authorList>
    </citation>
    <scope>NUCLEOTIDE SEQUENCE</scope>
    <source>
        <strain evidence="1">KU_202001</strain>
    </source>
</reference>
<evidence type="ECO:0000313" key="2">
    <source>
        <dbReference type="Proteomes" id="UP001057452"/>
    </source>
</evidence>